<dbReference type="AlphaFoldDB" id="A0A5M3WPZ7"/>
<evidence type="ECO:0000313" key="1">
    <source>
        <dbReference type="EMBL" id="GES08318.1"/>
    </source>
</evidence>
<gene>
    <name evidence="1" type="ORF">Amac_019140</name>
</gene>
<dbReference type="Proteomes" id="UP000331127">
    <property type="component" value="Unassembled WGS sequence"/>
</dbReference>
<protein>
    <recommendedName>
        <fullName evidence="3">MaoC-like domain-containing protein</fullName>
    </recommendedName>
</protein>
<name>A0A5M3WPZ7_9ACTN</name>
<comment type="caution">
    <text evidence="1">The sequence shown here is derived from an EMBL/GenBank/DDBJ whole genome shotgun (WGS) entry which is preliminary data.</text>
</comment>
<accession>A0A5M3WPZ7</accession>
<reference evidence="1 2" key="1">
    <citation type="submission" date="2019-10" db="EMBL/GenBank/DDBJ databases">
        <title>Whole genome shotgun sequence of Acrocarpospora macrocephala NBRC 16266.</title>
        <authorList>
            <person name="Ichikawa N."/>
            <person name="Kimura A."/>
            <person name="Kitahashi Y."/>
            <person name="Komaki H."/>
            <person name="Oguchi A."/>
        </authorList>
    </citation>
    <scope>NUCLEOTIDE SEQUENCE [LARGE SCALE GENOMIC DNA]</scope>
    <source>
        <strain evidence="1 2">NBRC 16266</strain>
    </source>
</reference>
<proteinExistence type="predicted"/>
<dbReference type="SUPFAM" id="SSF54637">
    <property type="entry name" value="Thioesterase/thiol ester dehydrase-isomerase"/>
    <property type="match status" value="1"/>
</dbReference>
<keyword evidence="2" id="KW-1185">Reference proteome</keyword>
<sequence>MNSSTSRPADMLAASDIRAGTPLPPWTRRTDSMNWNRYAAVNDEFIDIHMDDEAARSAGNDQGAFGMGNLRLAYLHNALHAAFGDDAIVTELECRYRSVNQKGDVLTVIGVVTDARWTDGDLVVRLDLDIHNAGGASTCPGSAVVVLRERRHG</sequence>
<evidence type="ECO:0000313" key="2">
    <source>
        <dbReference type="Proteomes" id="UP000331127"/>
    </source>
</evidence>
<dbReference type="EMBL" id="BLAE01000010">
    <property type="protein sequence ID" value="GES08318.1"/>
    <property type="molecule type" value="Genomic_DNA"/>
</dbReference>
<dbReference type="RefSeq" id="WP_218040966.1">
    <property type="nucleotide sequence ID" value="NZ_BAAAHL010000038.1"/>
</dbReference>
<organism evidence="1 2">
    <name type="scientific">Acrocarpospora macrocephala</name>
    <dbReference type="NCBI Taxonomy" id="150177"/>
    <lineage>
        <taxon>Bacteria</taxon>
        <taxon>Bacillati</taxon>
        <taxon>Actinomycetota</taxon>
        <taxon>Actinomycetes</taxon>
        <taxon>Streptosporangiales</taxon>
        <taxon>Streptosporangiaceae</taxon>
        <taxon>Acrocarpospora</taxon>
    </lineage>
</organism>
<dbReference type="InterPro" id="IPR029069">
    <property type="entry name" value="HotDog_dom_sf"/>
</dbReference>
<evidence type="ECO:0008006" key="3">
    <source>
        <dbReference type="Google" id="ProtNLM"/>
    </source>
</evidence>
<dbReference type="Gene3D" id="3.10.129.10">
    <property type="entry name" value="Hotdog Thioesterase"/>
    <property type="match status" value="1"/>
</dbReference>